<name>A0A6D2IAZ3_9BRAS</name>
<evidence type="ECO:0000313" key="2">
    <source>
        <dbReference type="Proteomes" id="UP000467841"/>
    </source>
</evidence>
<accession>A0A6D2IAZ3</accession>
<dbReference type="EMBL" id="CACVBM020000854">
    <property type="protein sequence ID" value="CAA7024006.1"/>
    <property type="molecule type" value="Genomic_DNA"/>
</dbReference>
<comment type="caution">
    <text evidence="1">The sequence shown here is derived from an EMBL/GenBank/DDBJ whole genome shotgun (WGS) entry which is preliminary data.</text>
</comment>
<reference evidence="1" key="1">
    <citation type="submission" date="2020-01" db="EMBL/GenBank/DDBJ databases">
        <authorList>
            <person name="Mishra B."/>
        </authorList>
    </citation>
    <scope>NUCLEOTIDE SEQUENCE [LARGE SCALE GENOMIC DNA]</scope>
</reference>
<sequence length="128" mass="14029">MRSIKSKFEVNARRWLGSLVRYNQSVVVKGSSGLVSNESEKWLSLSRLVPDGGCCWAEDVHGMGSRGDDRGICASLGLRCGSVSSSSFCFGLFAGFRVAQLLDRRWLSSVLRVNRCRIEAAVSSQPLL</sequence>
<dbReference type="AlphaFoldDB" id="A0A6D2IAZ3"/>
<dbReference type="Proteomes" id="UP000467841">
    <property type="component" value="Unassembled WGS sequence"/>
</dbReference>
<evidence type="ECO:0000313" key="1">
    <source>
        <dbReference type="EMBL" id="CAA7024006.1"/>
    </source>
</evidence>
<protein>
    <submittedName>
        <fullName evidence="1">Uncharacterized protein</fullName>
    </submittedName>
</protein>
<keyword evidence="2" id="KW-1185">Reference proteome</keyword>
<organism evidence="1 2">
    <name type="scientific">Microthlaspi erraticum</name>
    <dbReference type="NCBI Taxonomy" id="1685480"/>
    <lineage>
        <taxon>Eukaryota</taxon>
        <taxon>Viridiplantae</taxon>
        <taxon>Streptophyta</taxon>
        <taxon>Embryophyta</taxon>
        <taxon>Tracheophyta</taxon>
        <taxon>Spermatophyta</taxon>
        <taxon>Magnoliopsida</taxon>
        <taxon>eudicotyledons</taxon>
        <taxon>Gunneridae</taxon>
        <taxon>Pentapetalae</taxon>
        <taxon>rosids</taxon>
        <taxon>malvids</taxon>
        <taxon>Brassicales</taxon>
        <taxon>Brassicaceae</taxon>
        <taxon>Coluteocarpeae</taxon>
        <taxon>Microthlaspi</taxon>
    </lineage>
</organism>
<gene>
    <name evidence="1" type="ORF">MERR_LOCUS11241</name>
</gene>
<proteinExistence type="predicted"/>